<name>A0A8D2MAN4_ZONAL</name>
<reference evidence="2" key="2">
    <citation type="submission" date="2025-09" db="UniProtKB">
        <authorList>
            <consortium name="Ensembl"/>
        </authorList>
    </citation>
    <scope>IDENTIFICATION</scope>
</reference>
<dbReference type="Proteomes" id="UP000694413">
    <property type="component" value="Unassembled WGS sequence"/>
</dbReference>
<reference evidence="2" key="1">
    <citation type="submission" date="2025-08" db="UniProtKB">
        <authorList>
            <consortium name="Ensembl"/>
        </authorList>
    </citation>
    <scope>IDENTIFICATION</scope>
</reference>
<dbReference type="Ensembl" id="ENSZALT00000008453.1">
    <property type="protein sequence ID" value="ENSZALP00000005737.1"/>
    <property type="gene ID" value="ENSZALG00000005316.1"/>
</dbReference>
<proteinExistence type="predicted"/>
<dbReference type="AlphaFoldDB" id="A0A8D2MAN4"/>
<evidence type="ECO:0000313" key="2">
    <source>
        <dbReference type="Ensembl" id="ENSZALP00000005737.1"/>
    </source>
</evidence>
<feature type="compositionally biased region" description="Low complexity" evidence="1">
    <location>
        <begin position="196"/>
        <end position="214"/>
    </location>
</feature>
<organism evidence="2 3">
    <name type="scientific">Zonotrichia albicollis</name>
    <name type="common">White-throated sparrow</name>
    <name type="synonym">Fringilla albicollis</name>
    <dbReference type="NCBI Taxonomy" id="44394"/>
    <lineage>
        <taxon>Eukaryota</taxon>
        <taxon>Metazoa</taxon>
        <taxon>Chordata</taxon>
        <taxon>Craniata</taxon>
        <taxon>Vertebrata</taxon>
        <taxon>Euteleostomi</taxon>
        <taxon>Archelosauria</taxon>
        <taxon>Archosauria</taxon>
        <taxon>Dinosauria</taxon>
        <taxon>Saurischia</taxon>
        <taxon>Theropoda</taxon>
        <taxon>Coelurosauria</taxon>
        <taxon>Aves</taxon>
        <taxon>Neognathae</taxon>
        <taxon>Neoaves</taxon>
        <taxon>Telluraves</taxon>
        <taxon>Australaves</taxon>
        <taxon>Passeriformes</taxon>
        <taxon>Passerellidae</taxon>
        <taxon>Zonotrichia</taxon>
    </lineage>
</organism>
<keyword evidence="3" id="KW-1185">Reference proteome</keyword>
<sequence length="234" mass="24538">RIIAPITTRAAAPGLSPSPGAAHLHQLLLHLIDHQVRGLPPLPALQVIDDNRVGHLGGIERPLQPQLLSHQQVGLGVQLHDLLLQLHPPELEVLQPLAQRGLGVALGSLRAGGRMLHQVLGLAAAALRLLARRVRLEADARVAAVPLGQMVFGGAQAGQCHAAAGARPLGGDHIAGLAGQRAGGNDRRVRLVGLRHGGASAARRSRPSVLASPRQPTTGRARFLMDSSTDQSER</sequence>
<accession>A0A8D2MAN4</accession>
<protein>
    <submittedName>
        <fullName evidence="2">Uncharacterized protein</fullName>
    </submittedName>
</protein>
<evidence type="ECO:0000256" key="1">
    <source>
        <dbReference type="SAM" id="MobiDB-lite"/>
    </source>
</evidence>
<feature type="region of interest" description="Disordered" evidence="1">
    <location>
        <begin position="196"/>
        <end position="234"/>
    </location>
</feature>
<evidence type="ECO:0000313" key="3">
    <source>
        <dbReference type="Proteomes" id="UP000694413"/>
    </source>
</evidence>